<dbReference type="Gene3D" id="3.40.1350.10">
    <property type="match status" value="1"/>
</dbReference>
<dbReference type="GO" id="GO:0003676">
    <property type="term" value="F:nucleic acid binding"/>
    <property type="evidence" value="ECO:0007669"/>
    <property type="project" value="InterPro"/>
</dbReference>
<comment type="similarity">
    <text evidence="1 2">Belongs to the UPF0102 family.</text>
</comment>
<dbReference type="InterPro" id="IPR003509">
    <property type="entry name" value="UPF0102_YraN-like"/>
</dbReference>
<evidence type="ECO:0000313" key="3">
    <source>
        <dbReference type="EMBL" id="RDH85157.1"/>
    </source>
</evidence>
<evidence type="ECO:0000313" key="4">
    <source>
        <dbReference type="Proteomes" id="UP000254771"/>
    </source>
</evidence>
<dbReference type="EMBL" id="QFXE01000014">
    <property type="protein sequence ID" value="RDH85157.1"/>
    <property type="molecule type" value="Genomic_DNA"/>
</dbReference>
<dbReference type="HAMAP" id="MF_00048">
    <property type="entry name" value="UPF0102"/>
    <property type="match status" value="1"/>
</dbReference>
<proteinExistence type="inferred from homology"/>
<dbReference type="AlphaFoldDB" id="A0A370DLF9"/>
<name>A0A370DLF9_9GAMM</name>
<sequence length="120" mass="13447">MRKASHLCKGDLAETLACSHLQQTGLQLVEKNYRCKGGEIDLIMRDGASLVFVEVRFRKSSSFGSAAESVTASKQRKLITAASHYLQRQRNSWPCRFDVVGITGERDPNIEWIKDAFQSA</sequence>
<organism evidence="3 4">
    <name type="scientific">endosymbiont of Escarpia spicata</name>
    <dbReference type="NCBI Taxonomy" id="2200908"/>
    <lineage>
        <taxon>Bacteria</taxon>
        <taxon>Pseudomonadati</taxon>
        <taxon>Pseudomonadota</taxon>
        <taxon>Gammaproteobacteria</taxon>
        <taxon>sulfur-oxidizing symbionts</taxon>
    </lineage>
</organism>
<dbReference type="PANTHER" id="PTHR34039">
    <property type="entry name" value="UPF0102 PROTEIN YRAN"/>
    <property type="match status" value="1"/>
</dbReference>
<dbReference type="InterPro" id="IPR011856">
    <property type="entry name" value="tRNA_endonuc-like_dom_sf"/>
</dbReference>
<dbReference type="Proteomes" id="UP000254771">
    <property type="component" value="Unassembled WGS sequence"/>
</dbReference>
<dbReference type="NCBIfam" id="NF009150">
    <property type="entry name" value="PRK12497.1-3"/>
    <property type="match status" value="1"/>
</dbReference>
<gene>
    <name evidence="3" type="ORF">DIZ78_12175</name>
</gene>
<dbReference type="NCBIfam" id="NF009154">
    <property type="entry name" value="PRK12497.3-3"/>
    <property type="match status" value="1"/>
</dbReference>
<dbReference type="Pfam" id="PF02021">
    <property type="entry name" value="UPF0102"/>
    <property type="match status" value="1"/>
</dbReference>
<dbReference type="NCBIfam" id="TIGR00252">
    <property type="entry name" value="YraN family protein"/>
    <property type="match status" value="1"/>
</dbReference>
<keyword evidence="4" id="KW-1185">Reference proteome</keyword>
<evidence type="ECO:0000256" key="2">
    <source>
        <dbReference type="HAMAP-Rule" id="MF_00048"/>
    </source>
</evidence>
<dbReference type="SUPFAM" id="SSF52980">
    <property type="entry name" value="Restriction endonuclease-like"/>
    <property type="match status" value="1"/>
</dbReference>
<reference evidence="3 4" key="1">
    <citation type="journal article" date="2018" name="ISME J.">
        <title>Endosymbiont genomes yield clues of tubeworm success.</title>
        <authorList>
            <person name="Li Y."/>
            <person name="Liles M.R."/>
            <person name="Halanych K.M."/>
        </authorList>
    </citation>
    <scope>NUCLEOTIDE SEQUENCE [LARGE SCALE GENOMIC DNA]</scope>
    <source>
        <strain evidence="3">A1462</strain>
    </source>
</reference>
<comment type="caution">
    <text evidence="3">The sequence shown here is derived from an EMBL/GenBank/DDBJ whole genome shotgun (WGS) entry which is preliminary data.</text>
</comment>
<accession>A0A370DLF9</accession>
<dbReference type="CDD" id="cd20736">
    <property type="entry name" value="PoNe_Nuclease"/>
    <property type="match status" value="1"/>
</dbReference>
<evidence type="ECO:0000256" key="1">
    <source>
        <dbReference type="ARBA" id="ARBA00006738"/>
    </source>
</evidence>
<protein>
    <recommendedName>
        <fullName evidence="2">UPF0102 protein DIZ78_12175</fullName>
    </recommendedName>
</protein>
<dbReference type="PANTHER" id="PTHR34039:SF1">
    <property type="entry name" value="UPF0102 PROTEIN YRAN"/>
    <property type="match status" value="1"/>
</dbReference>
<dbReference type="InterPro" id="IPR011335">
    <property type="entry name" value="Restrct_endonuc-II-like"/>
</dbReference>